<dbReference type="PROSITE" id="PS00105">
    <property type="entry name" value="AA_TRANSFER_CLASS_1"/>
    <property type="match status" value="1"/>
</dbReference>
<dbReference type="Proteomes" id="UP000617951">
    <property type="component" value="Unassembled WGS sequence"/>
</dbReference>
<dbReference type="PANTHER" id="PTHR46383:SF1">
    <property type="entry name" value="ASPARTATE AMINOTRANSFERASE"/>
    <property type="match status" value="1"/>
</dbReference>
<evidence type="ECO:0000313" key="9">
    <source>
        <dbReference type="Proteomes" id="UP000617951"/>
    </source>
</evidence>
<dbReference type="InterPro" id="IPR004839">
    <property type="entry name" value="Aminotransferase_I/II_large"/>
</dbReference>
<name>A0A926DLJ6_9FIRM</name>
<dbReference type="GO" id="GO:0008483">
    <property type="term" value="F:transaminase activity"/>
    <property type="evidence" value="ECO:0007669"/>
    <property type="project" value="UniProtKB-KW"/>
</dbReference>
<keyword evidence="5" id="KW-0663">Pyridoxal phosphate</keyword>
<dbReference type="Gene3D" id="3.90.1150.10">
    <property type="entry name" value="Aspartate Aminotransferase, domain 1"/>
    <property type="match status" value="1"/>
</dbReference>
<dbReference type="FunFam" id="3.40.640.10:FF:000033">
    <property type="entry name" value="Aspartate aminotransferase"/>
    <property type="match status" value="1"/>
</dbReference>
<dbReference type="InterPro" id="IPR015424">
    <property type="entry name" value="PyrdxlP-dep_Trfase"/>
</dbReference>
<dbReference type="EMBL" id="JACRSS010000006">
    <property type="protein sequence ID" value="MBC8539325.1"/>
    <property type="molecule type" value="Genomic_DNA"/>
</dbReference>
<dbReference type="PANTHER" id="PTHR46383">
    <property type="entry name" value="ASPARTATE AMINOTRANSFERASE"/>
    <property type="match status" value="1"/>
</dbReference>
<dbReference type="InterPro" id="IPR015421">
    <property type="entry name" value="PyrdxlP-dep_Trfase_major"/>
</dbReference>
<keyword evidence="4 6" id="KW-0808">Transferase</keyword>
<dbReference type="Gene3D" id="3.40.640.10">
    <property type="entry name" value="Type I PLP-dependent aspartate aminotransferase-like (Major domain)"/>
    <property type="match status" value="1"/>
</dbReference>
<dbReference type="EC" id="2.6.1.-" evidence="6"/>
<reference evidence="8" key="1">
    <citation type="submission" date="2020-08" db="EMBL/GenBank/DDBJ databases">
        <title>Genome public.</title>
        <authorList>
            <person name="Liu C."/>
            <person name="Sun Q."/>
        </authorList>
    </citation>
    <scope>NUCLEOTIDE SEQUENCE</scope>
    <source>
        <strain evidence="8">NSJ-63</strain>
    </source>
</reference>
<evidence type="ECO:0000256" key="5">
    <source>
        <dbReference type="ARBA" id="ARBA00022898"/>
    </source>
</evidence>
<evidence type="ECO:0000256" key="1">
    <source>
        <dbReference type="ARBA" id="ARBA00001933"/>
    </source>
</evidence>
<evidence type="ECO:0000256" key="3">
    <source>
        <dbReference type="ARBA" id="ARBA00022576"/>
    </source>
</evidence>
<dbReference type="CDD" id="cd00609">
    <property type="entry name" value="AAT_like"/>
    <property type="match status" value="1"/>
</dbReference>
<dbReference type="GO" id="GO:0006520">
    <property type="term" value="P:amino acid metabolic process"/>
    <property type="evidence" value="ECO:0007669"/>
    <property type="project" value="InterPro"/>
</dbReference>
<evidence type="ECO:0000313" key="8">
    <source>
        <dbReference type="EMBL" id="MBC8539325.1"/>
    </source>
</evidence>
<dbReference type="InterPro" id="IPR004838">
    <property type="entry name" value="NHTrfase_class1_PyrdxlP-BS"/>
</dbReference>
<evidence type="ECO:0000256" key="2">
    <source>
        <dbReference type="ARBA" id="ARBA00007441"/>
    </source>
</evidence>
<dbReference type="InterPro" id="IPR015422">
    <property type="entry name" value="PyrdxlP-dep_Trfase_small"/>
</dbReference>
<dbReference type="AlphaFoldDB" id="A0A926DLJ6"/>
<evidence type="ECO:0000259" key="7">
    <source>
        <dbReference type="Pfam" id="PF00155"/>
    </source>
</evidence>
<proteinExistence type="inferred from homology"/>
<evidence type="ECO:0000256" key="4">
    <source>
        <dbReference type="ARBA" id="ARBA00022679"/>
    </source>
</evidence>
<keyword evidence="9" id="KW-1185">Reference proteome</keyword>
<keyword evidence="3 6" id="KW-0032">Aminotransferase</keyword>
<dbReference type="RefSeq" id="WP_249280910.1">
    <property type="nucleotide sequence ID" value="NZ_JACRSS010000006.1"/>
</dbReference>
<dbReference type="SUPFAM" id="SSF53383">
    <property type="entry name" value="PLP-dependent transferases"/>
    <property type="match status" value="1"/>
</dbReference>
<dbReference type="Pfam" id="PF00155">
    <property type="entry name" value="Aminotran_1_2"/>
    <property type="match status" value="1"/>
</dbReference>
<organism evidence="8 9">
    <name type="scientific">Guopingia tenuis</name>
    <dbReference type="NCBI Taxonomy" id="2763656"/>
    <lineage>
        <taxon>Bacteria</taxon>
        <taxon>Bacillati</taxon>
        <taxon>Bacillota</taxon>
        <taxon>Clostridia</taxon>
        <taxon>Christensenellales</taxon>
        <taxon>Christensenellaceae</taxon>
        <taxon>Guopingia</taxon>
    </lineage>
</organism>
<comment type="caution">
    <text evidence="8">The sequence shown here is derived from an EMBL/GenBank/DDBJ whole genome shotgun (WGS) entry which is preliminary data.</text>
</comment>
<evidence type="ECO:0000256" key="6">
    <source>
        <dbReference type="RuleBase" id="RU000481"/>
    </source>
</evidence>
<accession>A0A926DLJ6</accession>
<sequence>MQISKKALGISPSLTLGIDALSKEMKQAGKDVVGFGAGEPDFDTPAYIKEAAVAAIGEGKTKYTPASGILELKQAVCDRYKNKFGLEYAPAQVVVSSGAKHSLFNTFAAILNPGDEVIIITPYWLTYPELVKMADGVPVFVEAREEDGFAPCSADIEAAVTKKTRAIIVNSPSNPCGCVYSEKCLREIARLAEKHDLYIVADEIYDELIYTGKAMSIAMMSDDAKARTIIVNGMSKAYAMTGWRIGYTIAPAEVAKVMGSYQSHSTSNPCSIAQYASVAALTGPQEDKARMVEVFASRSRLMAGLINAVPGMSCREPEGAFYIFASIRGLIGKKYRGEVITGSVKFAELLLENELTAVVPGIAFGADDYIRLSYATSEENIKKGLARIEKFCREVED</sequence>
<gene>
    <name evidence="8" type="ORF">H8693_10345</name>
</gene>
<comment type="similarity">
    <text evidence="2 6">Belongs to the class-I pyridoxal-phosphate-dependent aminotransferase family.</text>
</comment>
<protein>
    <recommendedName>
        <fullName evidence="6">Aminotransferase</fullName>
        <ecNumber evidence="6">2.6.1.-</ecNumber>
    </recommendedName>
</protein>
<comment type="cofactor">
    <cofactor evidence="1 6">
        <name>pyridoxal 5'-phosphate</name>
        <dbReference type="ChEBI" id="CHEBI:597326"/>
    </cofactor>
</comment>
<dbReference type="InterPro" id="IPR050596">
    <property type="entry name" value="AspAT/PAT-like"/>
</dbReference>
<dbReference type="GO" id="GO:0030170">
    <property type="term" value="F:pyridoxal phosphate binding"/>
    <property type="evidence" value="ECO:0007669"/>
    <property type="project" value="InterPro"/>
</dbReference>
<feature type="domain" description="Aminotransferase class I/classII large" evidence="7">
    <location>
        <begin position="30"/>
        <end position="388"/>
    </location>
</feature>